<dbReference type="AlphaFoldDB" id="A0A182S9R4"/>
<accession>A0A182S9R4</accession>
<evidence type="ECO:0000256" key="1">
    <source>
        <dbReference type="SAM" id="SignalP"/>
    </source>
</evidence>
<dbReference type="VEuPathDB" id="VectorBase:AMAM002496"/>
<evidence type="ECO:0000313" key="2">
    <source>
        <dbReference type="EnsemblMetazoa" id="AMAM002496-PA"/>
    </source>
</evidence>
<sequence>MKQKRGSRLFNGLGLIVALWVGWLSVCAAPCAHAEYIPPGPKYKCPEKIKLIYPCVCTHGTDDGIYIQCENSNLASLSVAFINLANTNVPIVQLRLKRCKISHLEPFCYSHPFGKDLAKAGAYGQGCVVS</sequence>
<reference evidence="2" key="2">
    <citation type="submission" date="2020-05" db="UniProtKB">
        <authorList>
            <consortium name="EnsemblMetazoa"/>
        </authorList>
    </citation>
    <scope>IDENTIFICATION</scope>
    <source>
        <strain evidence="2">maculatus3</strain>
    </source>
</reference>
<feature type="signal peptide" evidence="1">
    <location>
        <begin position="1"/>
        <end position="34"/>
    </location>
</feature>
<name>A0A182S9R4_9DIPT</name>
<keyword evidence="1" id="KW-0732">Signal</keyword>
<evidence type="ECO:0000313" key="3">
    <source>
        <dbReference type="Proteomes" id="UP000075901"/>
    </source>
</evidence>
<protein>
    <submittedName>
        <fullName evidence="2">Uncharacterized protein</fullName>
    </submittedName>
</protein>
<organism evidence="2 3">
    <name type="scientific">Anopheles maculatus</name>
    <dbReference type="NCBI Taxonomy" id="74869"/>
    <lineage>
        <taxon>Eukaryota</taxon>
        <taxon>Metazoa</taxon>
        <taxon>Ecdysozoa</taxon>
        <taxon>Arthropoda</taxon>
        <taxon>Hexapoda</taxon>
        <taxon>Insecta</taxon>
        <taxon>Pterygota</taxon>
        <taxon>Neoptera</taxon>
        <taxon>Endopterygota</taxon>
        <taxon>Diptera</taxon>
        <taxon>Nematocera</taxon>
        <taxon>Culicoidea</taxon>
        <taxon>Culicidae</taxon>
        <taxon>Anophelinae</taxon>
        <taxon>Anopheles</taxon>
        <taxon>Anopheles maculatus group</taxon>
    </lineage>
</organism>
<keyword evidence="3" id="KW-1185">Reference proteome</keyword>
<feature type="chain" id="PRO_5008135523" evidence="1">
    <location>
        <begin position="35"/>
        <end position="130"/>
    </location>
</feature>
<reference evidence="3" key="1">
    <citation type="submission" date="2013-09" db="EMBL/GenBank/DDBJ databases">
        <title>The Genome Sequence of Anopheles maculatus species B.</title>
        <authorList>
            <consortium name="The Broad Institute Genomics Platform"/>
            <person name="Neafsey D.E."/>
            <person name="Besansky N."/>
            <person name="Howell P."/>
            <person name="Walton C."/>
            <person name="Young S.K."/>
            <person name="Zeng Q."/>
            <person name="Gargeya S."/>
            <person name="Fitzgerald M."/>
            <person name="Haas B."/>
            <person name="Abouelleil A."/>
            <person name="Allen A.W."/>
            <person name="Alvarado L."/>
            <person name="Arachchi H.M."/>
            <person name="Berlin A.M."/>
            <person name="Chapman S.B."/>
            <person name="Gainer-Dewar J."/>
            <person name="Goldberg J."/>
            <person name="Griggs A."/>
            <person name="Gujja S."/>
            <person name="Hansen M."/>
            <person name="Howarth C."/>
            <person name="Imamovic A."/>
            <person name="Ireland A."/>
            <person name="Larimer J."/>
            <person name="McCowan C."/>
            <person name="Murphy C."/>
            <person name="Pearson M."/>
            <person name="Poon T.W."/>
            <person name="Priest M."/>
            <person name="Roberts A."/>
            <person name="Saif S."/>
            <person name="Shea T."/>
            <person name="Sisk P."/>
            <person name="Sykes S."/>
            <person name="Wortman J."/>
            <person name="Nusbaum C."/>
            <person name="Birren B."/>
        </authorList>
    </citation>
    <scope>NUCLEOTIDE SEQUENCE [LARGE SCALE GENOMIC DNA]</scope>
    <source>
        <strain evidence="3">maculatus3</strain>
    </source>
</reference>
<dbReference type="Proteomes" id="UP000075901">
    <property type="component" value="Unassembled WGS sequence"/>
</dbReference>
<dbReference type="EnsemblMetazoa" id="AMAM002496-RA">
    <property type="protein sequence ID" value="AMAM002496-PA"/>
    <property type="gene ID" value="AMAM002496"/>
</dbReference>
<proteinExistence type="predicted"/>